<accession>B8LUL4</accession>
<evidence type="ECO:0000313" key="3">
    <source>
        <dbReference type="EMBL" id="EED23871.1"/>
    </source>
</evidence>
<dbReference type="InterPro" id="IPR011032">
    <property type="entry name" value="GroES-like_sf"/>
</dbReference>
<dbReference type="Proteomes" id="UP000001745">
    <property type="component" value="Unassembled WGS sequence"/>
</dbReference>
<dbReference type="GO" id="GO:0016491">
    <property type="term" value="F:oxidoreductase activity"/>
    <property type="evidence" value="ECO:0007669"/>
    <property type="project" value="InterPro"/>
</dbReference>
<dbReference type="eggNOG" id="KOG1198">
    <property type="taxonomic scope" value="Eukaryota"/>
</dbReference>
<dbReference type="EMBL" id="EQ962652">
    <property type="protein sequence ID" value="EED23871.1"/>
    <property type="molecule type" value="Genomic_DNA"/>
</dbReference>
<dbReference type="SUPFAM" id="SSF50129">
    <property type="entry name" value="GroES-like"/>
    <property type="match status" value="1"/>
</dbReference>
<evidence type="ECO:0000313" key="4">
    <source>
        <dbReference type="Proteomes" id="UP000001745"/>
    </source>
</evidence>
<feature type="domain" description="Enoyl reductase (ER)" evidence="2">
    <location>
        <begin position="32"/>
        <end position="409"/>
    </location>
</feature>
<dbReference type="VEuPathDB" id="FungiDB:TSTA_072630"/>
<dbReference type="InterPro" id="IPR020843">
    <property type="entry name" value="ER"/>
</dbReference>
<sequence>MTSNTMSEQTRVPKYMQALHLPSSFTNKATLGGPSSLKYETERPVPRPGTNQYLIKVRTVCVSIDELQQTYTSSASGQGSGSNRDSAMFLERPTADGIDKIHGLIPGREFCGEVISTPREDHASSTGPAFKVGDEVIGVLGNIEGRDGAAADYTLATENELAYKPANLSAAEAVTIPHAALIAWQGLFGYATLDPDDGPCNKPADGPLRVLVTNAAQSDVGRYVMLLLKCQALFPHHVMGLMGGAGLGELERSTWVVATGKKDEHEYLLKELGADEVTASTDIAAAFREKGWKPVDIVFDCVGAGGGLFREVHSPVVVKDHGHVLTPRRPQSGHPEKPSEWDQRTEVMTRNLTSEVIDVKPNKTQLGKIVQLVEKGVLKPDVSYQIEDLLRGQQALVYAEKAGEQKVVLRVDPAGKFNMKYSDNNMSKIHVHRRENEM</sequence>
<dbReference type="RefSeq" id="XP_002341258.1">
    <property type="nucleotide sequence ID" value="XM_002341217.1"/>
</dbReference>
<dbReference type="InParanoid" id="B8LUL4"/>
<dbReference type="HOGENOM" id="CLU_026673_3_3_1"/>
<name>B8LUL4_TALSN</name>
<proteinExistence type="predicted"/>
<dbReference type="InterPro" id="IPR052585">
    <property type="entry name" value="Lipid_raft_assoc_Zn_ADH"/>
</dbReference>
<dbReference type="STRING" id="441959.B8LUL4"/>
<dbReference type="PANTHER" id="PTHR43482:SF1">
    <property type="entry name" value="PROTEIN AST1-RELATED"/>
    <property type="match status" value="1"/>
</dbReference>
<dbReference type="CDD" id="cd05289">
    <property type="entry name" value="MDR_like_2"/>
    <property type="match status" value="1"/>
</dbReference>
<dbReference type="OrthoDB" id="3509362at2759"/>
<dbReference type="Gene3D" id="3.90.180.10">
    <property type="entry name" value="Medium-chain alcohol dehydrogenases, catalytic domain"/>
    <property type="match status" value="1"/>
</dbReference>
<organism evidence="3 4">
    <name type="scientific">Talaromyces stipitatus (strain ATCC 10500 / CBS 375.48 / QM 6759 / NRRL 1006)</name>
    <name type="common">Penicillium stipitatum</name>
    <dbReference type="NCBI Taxonomy" id="441959"/>
    <lineage>
        <taxon>Eukaryota</taxon>
        <taxon>Fungi</taxon>
        <taxon>Dikarya</taxon>
        <taxon>Ascomycota</taxon>
        <taxon>Pezizomycotina</taxon>
        <taxon>Eurotiomycetes</taxon>
        <taxon>Eurotiomycetidae</taxon>
        <taxon>Eurotiales</taxon>
        <taxon>Trichocomaceae</taxon>
        <taxon>Talaromyces</taxon>
        <taxon>Talaromyces sect. Talaromyces</taxon>
    </lineage>
</organism>
<feature type="region of interest" description="Disordered" evidence="1">
    <location>
        <begin position="26"/>
        <end position="45"/>
    </location>
</feature>
<dbReference type="AlphaFoldDB" id="B8LUL4"/>
<dbReference type="PhylomeDB" id="B8LUL4"/>
<dbReference type="InterPro" id="IPR036291">
    <property type="entry name" value="NAD(P)-bd_dom_sf"/>
</dbReference>
<protein>
    <submittedName>
        <fullName evidence="3">Zinc-binding oxidoreductase, putative</fullName>
    </submittedName>
</protein>
<dbReference type="PANTHER" id="PTHR43482">
    <property type="entry name" value="PROTEIN AST1-RELATED"/>
    <property type="match status" value="1"/>
</dbReference>
<dbReference type="SUPFAM" id="SSF51735">
    <property type="entry name" value="NAD(P)-binding Rossmann-fold domains"/>
    <property type="match status" value="1"/>
</dbReference>
<dbReference type="SMART" id="SM00829">
    <property type="entry name" value="PKS_ER"/>
    <property type="match status" value="1"/>
</dbReference>
<keyword evidence="4" id="KW-1185">Reference proteome</keyword>
<dbReference type="OMA" id="RFWVCGV"/>
<reference evidence="4" key="1">
    <citation type="journal article" date="2015" name="Genome Announc.">
        <title>Genome sequence of the AIDS-associated pathogen Penicillium marneffei (ATCC18224) and its near taxonomic relative Talaromyces stipitatus (ATCC10500).</title>
        <authorList>
            <person name="Nierman W.C."/>
            <person name="Fedorova-Abrams N.D."/>
            <person name="Andrianopoulos A."/>
        </authorList>
    </citation>
    <scope>NUCLEOTIDE SEQUENCE [LARGE SCALE GENOMIC DNA]</scope>
    <source>
        <strain evidence="4">ATCC 10500 / CBS 375.48 / QM 6759 / NRRL 1006</strain>
    </source>
</reference>
<evidence type="ECO:0000259" key="2">
    <source>
        <dbReference type="SMART" id="SM00829"/>
    </source>
</evidence>
<dbReference type="GeneID" id="8102297"/>
<gene>
    <name evidence="3" type="ORF">TSTA_072630</name>
</gene>
<evidence type="ECO:0000256" key="1">
    <source>
        <dbReference type="SAM" id="MobiDB-lite"/>
    </source>
</evidence>
<dbReference type="Gene3D" id="3.40.50.720">
    <property type="entry name" value="NAD(P)-binding Rossmann-like Domain"/>
    <property type="match status" value="1"/>
</dbReference>
<dbReference type="Pfam" id="PF13602">
    <property type="entry name" value="ADH_zinc_N_2"/>
    <property type="match status" value="1"/>
</dbReference>